<feature type="transmembrane region" description="Helical" evidence="1">
    <location>
        <begin position="332"/>
        <end position="352"/>
    </location>
</feature>
<feature type="transmembrane region" description="Helical" evidence="1">
    <location>
        <begin position="56"/>
        <end position="76"/>
    </location>
</feature>
<keyword evidence="1" id="KW-0472">Membrane</keyword>
<feature type="transmembrane region" description="Helical" evidence="1">
    <location>
        <begin position="163"/>
        <end position="186"/>
    </location>
</feature>
<keyword evidence="1" id="KW-0812">Transmembrane</keyword>
<keyword evidence="1" id="KW-1133">Transmembrane helix</keyword>
<dbReference type="InterPro" id="IPR036259">
    <property type="entry name" value="MFS_trans_sf"/>
</dbReference>
<name>A0A1T4ZTT6_9SPHN</name>
<evidence type="ECO:0000256" key="1">
    <source>
        <dbReference type="SAM" id="Phobius"/>
    </source>
</evidence>
<feature type="transmembrane region" description="Helical" evidence="1">
    <location>
        <begin position="139"/>
        <end position="157"/>
    </location>
</feature>
<dbReference type="AlphaFoldDB" id="A0A1T4ZTT6"/>
<dbReference type="OrthoDB" id="5726213at2"/>
<feature type="transmembrane region" description="Helical" evidence="1">
    <location>
        <begin position="108"/>
        <end position="127"/>
    </location>
</feature>
<accession>A0A1T4ZTT6</accession>
<proteinExistence type="predicted"/>
<feature type="transmembrane region" description="Helical" evidence="1">
    <location>
        <begin position="274"/>
        <end position="292"/>
    </location>
</feature>
<dbReference type="STRING" id="439228.SAMN06295920_101220"/>
<dbReference type="SUPFAM" id="SSF103473">
    <property type="entry name" value="MFS general substrate transporter"/>
    <property type="match status" value="1"/>
</dbReference>
<protein>
    <submittedName>
        <fullName evidence="2">Predicted arabinose efflux permease, MFS family</fullName>
    </submittedName>
</protein>
<feature type="transmembrane region" description="Helical" evidence="1">
    <location>
        <begin position="358"/>
        <end position="380"/>
    </location>
</feature>
<evidence type="ECO:0000313" key="2">
    <source>
        <dbReference type="EMBL" id="SKB26150.1"/>
    </source>
</evidence>
<dbReference type="Gene3D" id="1.20.1250.20">
    <property type="entry name" value="MFS general substrate transporter like domains"/>
    <property type="match status" value="1"/>
</dbReference>
<organism evidence="2 3">
    <name type="scientific">Rhizorhabdus histidinilytica</name>
    <dbReference type="NCBI Taxonomy" id="439228"/>
    <lineage>
        <taxon>Bacteria</taxon>
        <taxon>Pseudomonadati</taxon>
        <taxon>Pseudomonadota</taxon>
        <taxon>Alphaproteobacteria</taxon>
        <taxon>Sphingomonadales</taxon>
        <taxon>Sphingomonadaceae</taxon>
        <taxon>Rhizorhabdus</taxon>
    </lineage>
</organism>
<reference evidence="3" key="1">
    <citation type="submission" date="2017-02" db="EMBL/GenBank/DDBJ databases">
        <authorList>
            <person name="Varghese N."/>
            <person name="Submissions S."/>
        </authorList>
    </citation>
    <scope>NUCLEOTIDE SEQUENCE [LARGE SCALE GENOMIC DNA]</scope>
    <source>
        <strain evidence="3">UM2</strain>
    </source>
</reference>
<feature type="transmembrane region" description="Helical" evidence="1">
    <location>
        <begin position="207"/>
        <end position="232"/>
    </location>
</feature>
<dbReference type="EMBL" id="FUYM01000001">
    <property type="protein sequence ID" value="SKB26150.1"/>
    <property type="molecule type" value="Genomic_DNA"/>
</dbReference>
<keyword evidence="3" id="KW-1185">Reference proteome</keyword>
<dbReference type="Proteomes" id="UP000189818">
    <property type="component" value="Unassembled WGS sequence"/>
</dbReference>
<dbReference type="RefSeq" id="WP_079646195.1">
    <property type="nucleotide sequence ID" value="NZ_FUYM01000001.1"/>
</dbReference>
<sequence length="393" mass="39857">MGKSGQNRAIDGAAGQDGLAALITLGTAGVMTFLAMPVIAAALVNVLGASERDVGLFSTIQLITLSCGCLLSTFLPRGQFRRFGIAALVVMIVCDLLCLTRPGWTAFLILRGIGGAAGGVAVSQATAAMARTRNAERSFGLFLALQTVLSIVCVYAMPPIIGAFGFAAAYSVLLAFDILALALVATRLRTISAAEEHDAMPGNDLAGWLRSGGMLVSILCFFIGVGALWTFLALLGQGIGLGEAQVALVLSISKLVAFAASFLPGIVGGRFGRIVPIVAAAAVLVAAVQVYAVAGSFALFVLATAMFSFGWYVIYPFQLGALGQVDHDGRPMLAAAALTGAGLGLGPALTVLGPGGPAGIYLIATLAFLGAGLFAIAALLRPSSPAPILAQGS</sequence>
<feature type="transmembrane region" description="Helical" evidence="1">
    <location>
        <begin position="21"/>
        <end position="44"/>
    </location>
</feature>
<gene>
    <name evidence="2" type="ORF">SAMN06295920_101220</name>
</gene>
<feature type="transmembrane region" description="Helical" evidence="1">
    <location>
        <begin position="298"/>
        <end position="320"/>
    </location>
</feature>
<feature type="transmembrane region" description="Helical" evidence="1">
    <location>
        <begin position="83"/>
        <end position="102"/>
    </location>
</feature>
<feature type="transmembrane region" description="Helical" evidence="1">
    <location>
        <begin position="244"/>
        <end position="267"/>
    </location>
</feature>
<evidence type="ECO:0000313" key="3">
    <source>
        <dbReference type="Proteomes" id="UP000189818"/>
    </source>
</evidence>